<dbReference type="OrthoDB" id="6400528at2"/>
<protein>
    <recommendedName>
        <fullName evidence="3">Glycosyltransferase family 1 protein</fullName>
    </recommendedName>
</protein>
<dbReference type="RefSeq" id="WP_134640288.1">
    <property type="nucleotide sequence ID" value="NZ_SOHM01000013.1"/>
</dbReference>
<gene>
    <name evidence="1" type="ORF">E3T61_07700</name>
</gene>
<evidence type="ECO:0008006" key="3">
    <source>
        <dbReference type="Google" id="ProtNLM"/>
    </source>
</evidence>
<dbReference type="AlphaFoldDB" id="A0A4R9BWQ4"/>
<accession>A0A4R9BWQ4</accession>
<dbReference type="EMBL" id="SOHM01000013">
    <property type="protein sequence ID" value="TFD91851.1"/>
    <property type="molecule type" value="Genomic_DNA"/>
</dbReference>
<proteinExistence type="predicted"/>
<reference evidence="1 2" key="1">
    <citation type="submission" date="2019-03" db="EMBL/GenBank/DDBJ databases">
        <title>Genomics of glacier-inhabiting Cryobacterium strains.</title>
        <authorList>
            <person name="Liu Q."/>
            <person name="Xin Y.-H."/>
        </authorList>
    </citation>
    <scope>NUCLEOTIDE SEQUENCE [LARGE SCALE GENOMIC DNA]</scope>
    <source>
        <strain evidence="1 2">Sr59</strain>
    </source>
</reference>
<comment type="caution">
    <text evidence="1">The sequence shown here is derived from an EMBL/GenBank/DDBJ whole genome shotgun (WGS) entry which is preliminary data.</text>
</comment>
<name>A0A4R9BWQ4_9MICO</name>
<evidence type="ECO:0000313" key="2">
    <source>
        <dbReference type="Proteomes" id="UP000298468"/>
    </source>
</evidence>
<keyword evidence="2" id="KW-1185">Reference proteome</keyword>
<organism evidence="1 2">
    <name type="scientific">Cryobacterium lactosi</name>
    <dbReference type="NCBI Taxonomy" id="1259202"/>
    <lineage>
        <taxon>Bacteria</taxon>
        <taxon>Bacillati</taxon>
        <taxon>Actinomycetota</taxon>
        <taxon>Actinomycetes</taxon>
        <taxon>Micrococcales</taxon>
        <taxon>Microbacteriaceae</taxon>
        <taxon>Cryobacterium</taxon>
    </lineage>
</organism>
<dbReference type="Proteomes" id="UP000298468">
    <property type="component" value="Unassembled WGS sequence"/>
</dbReference>
<evidence type="ECO:0000313" key="1">
    <source>
        <dbReference type="EMBL" id="TFD91851.1"/>
    </source>
</evidence>
<sequence>MHKPTLASTGVFDTVYVFYPRGLRTGGPEALHQLVDALRKSGQQAFLVPFMGTEDTPRVRDYEVYDAPEALKAIDSPGNAVIVPEVWIDLLREFTQAQRMCWWLSIDYSPVFRITRSRSDDKAGLGNEHNVTTRQRLKDIAISLRPRRNLVHSTLHLVQSHYAWAFLYSQLNVVPTLISDYTPLFRIEGFRSTGTTDRGRTVAFNPKKGSELTERVIAKSRGIEWRPLINMTADDVYTSLASTAIYMDLGQHPGKDRMPREAAFLGAVTIVARRGAGAFTQDVPLPWQHKVHPTDPQFLEGTVALLDRILAEPQSHLDTQNEYRSSLLREKEVFFAEVQRAFVQGQFYSDSSADLMPLGQAAQLETDS</sequence>